<dbReference type="PROSITE" id="PS00518">
    <property type="entry name" value="ZF_RING_1"/>
    <property type="match status" value="1"/>
</dbReference>
<dbReference type="Gene3D" id="3.40.1090.10">
    <property type="entry name" value="Cytosolic phospholipase A2 catalytic domain"/>
    <property type="match status" value="1"/>
</dbReference>
<evidence type="ECO:0000259" key="6">
    <source>
        <dbReference type="PROSITE" id="PS51635"/>
    </source>
</evidence>
<evidence type="ECO:0000313" key="8">
    <source>
        <dbReference type="Proteomes" id="UP000472727"/>
    </source>
</evidence>
<keyword evidence="5" id="KW-0442">Lipid degradation</keyword>
<dbReference type="InterPro" id="IPR016035">
    <property type="entry name" value="Acyl_Trfase/lysoPLipase"/>
</dbReference>
<keyword evidence="1" id="KW-0479">Metal-binding</keyword>
<accession>A0A7C8UEP3</accession>
<keyword evidence="2" id="KW-0863">Zinc-finger</keyword>
<organism evidence="7 8">
    <name type="scientific">Orbilia oligospora</name>
    <name type="common">Nematode-trapping fungus</name>
    <name type="synonym">Arthrobotrys oligospora</name>
    <dbReference type="NCBI Taxonomy" id="2813651"/>
    <lineage>
        <taxon>Eukaryota</taxon>
        <taxon>Fungi</taxon>
        <taxon>Dikarya</taxon>
        <taxon>Ascomycota</taxon>
        <taxon>Pezizomycotina</taxon>
        <taxon>Orbiliomycetes</taxon>
        <taxon>Orbiliales</taxon>
        <taxon>Orbiliaceae</taxon>
        <taxon>Orbilia</taxon>
    </lineage>
</organism>
<protein>
    <recommendedName>
        <fullName evidence="6">PNPLA domain-containing protein</fullName>
    </recommendedName>
</protein>
<evidence type="ECO:0000256" key="4">
    <source>
        <dbReference type="ARBA" id="ARBA00023098"/>
    </source>
</evidence>
<dbReference type="PANTHER" id="PTHR24185:SF8">
    <property type="entry name" value="PNPLA DOMAIN-CONTAINING PROTEIN"/>
    <property type="match status" value="1"/>
</dbReference>
<keyword evidence="3" id="KW-0862">Zinc</keyword>
<dbReference type="PROSITE" id="PS51635">
    <property type="entry name" value="PNPLA"/>
    <property type="match status" value="1"/>
</dbReference>
<feature type="active site" description="Proton acceptor" evidence="5">
    <location>
        <position position="656"/>
    </location>
</feature>
<sequence>MTNCRHSAFLDFGFGDVSDNLLLTDRLQRLGNKLNDPSSQSPCLAVWFTSQTGRPQVLKRILPFIDQNGVQIHLASGYETHKSPLLFAEFNNQRIGVQKHAEYRCHRTKSQPIQWQFKSGGESEKTVLAKFVDMVLLPFADLLCIYGPDFGGWSGVEQWLSKLCLGSRRSMPKIFVFYDPDTDFHSGVLGIQSRMPNLSIYAVELQKRRVSPKKTWARIYEECLAFQQLRLLERKGFTFQHWAFLFEDSCLQFGSTPAESNLIRSSRRQRPLSDSFSQNLIKLWAHLCDAVQAASVLTASSLVLDSFPPGMHAFLPSDMFRELYKQDTLTALEQIQRAHKTINAQVTLSKIETCFASLLTSVQTGGKTAVKVHLETLSAYQTHYKTLYSNLVCFFCLMRPPDVRLPCKHSLCEVCLQVFGKRESPQSYDFHFDCCLLGCQFEDGAIKCRIKPPTAGVRILSIDGGGIRGIIPIQYLRELEIRLNLDNFVQDHFDIGLGTSSGGLIVLGLLMNAWTIDECELEFSRLAKLIFRQKRPSKCFPFFWKLQRILHSWLRNSKYSNHNMERILRETYGDTRAMLDWSYANEVGSKVGVTATSVSKSIACLLCNYSGLKQTRGYDRVRSEHDIRVWEAARCTSAAPWYFKPHAIYGVDTLEDGGMTRNNPTDIAECEARTMWSQPAKIDLVLSLGTGTAASVEGQSGSTILSRNFFSRLYRSLMRSLDGQNIWDQFISRVPSDVSHKYHRLNPVLREKEPALDNVQMMNPLKEIAIQQAASDPSIDTIRAQILASSLFFELSSLPILRRGSYTCEGHVRLRRLGKEGSESSILRIIHEDNWRLFFDNTSIAFSNTEVIKFSVFSLSCPFNISIGPSQSDSYAISGFPTPLCHIIAAQGLDFVFGTSLHQKRMSTFSNSRPRKRRKH</sequence>
<dbReference type="PANTHER" id="PTHR24185">
    <property type="entry name" value="CALCIUM-INDEPENDENT PHOSPHOLIPASE A2-GAMMA"/>
    <property type="match status" value="1"/>
</dbReference>
<feature type="short sequence motif" description="GXSXG" evidence="5">
    <location>
        <begin position="498"/>
        <end position="502"/>
    </location>
</feature>
<reference evidence="7 8" key="1">
    <citation type="submission" date="2019-06" db="EMBL/GenBank/DDBJ databases">
        <authorList>
            <person name="Palmer J.M."/>
        </authorList>
    </citation>
    <scope>NUCLEOTIDE SEQUENCE [LARGE SCALE GENOMIC DNA]</scope>
    <source>
        <strain evidence="7 8">TWF106</strain>
    </source>
</reference>
<keyword evidence="4 5" id="KW-0443">Lipid metabolism</keyword>
<evidence type="ECO:0000256" key="2">
    <source>
        <dbReference type="ARBA" id="ARBA00022771"/>
    </source>
</evidence>
<dbReference type="GO" id="GO:0019369">
    <property type="term" value="P:arachidonate metabolic process"/>
    <property type="evidence" value="ECO:0007669"/>
    <property type="project" value="TreeGrafter"/>
</dbReference>
<dbReference type="AlphaFoldDB" id="A0A7C8UEP3"/>
<keyword evidence="5" id="KW-0378">Hydrolase</keyword>
<gene>
    <name evidence="7" type="ORF">TWF106_010687</name>
</gene>
<dbReference type="GO" id="GO:0008270">
    <property type="term" value="F:zinc ion binding"/>
    <property type="evidence" value="ECO:0007669"/>
    <property type="project" value="UniProtKB-KW"/>
</dbReference>
<name>A0A7C8UEP3_ORBOL</name>
<dbReference type="GO" id="GO:0016042">
    <property type="term" value="P:lipid catabolic process"/>
    <property type="evidence" value="ECO:0007669"/>
    <property type="project" value="UniProtKB-UniRule"/>
</dbReference>
<feature type="domain" description="PNPLA" evidence="6">
    <location>
        <begin position="460"/>
        <end position="669"/>
    </location>
</feature>
<dbReference type="SUPFAM" id="SSF52151">
    <property type="entry name" value="FabD/lysophospholipase-like"/>
    <property type="match status" value="1"/>
</dbReference>
<dbReference type="InterPro" id="IPR017907">
    <property type="entry name" value="Znf_RING_CS"/>
</dbReference>
<feature type="active site" description="Nucleophile" evidence="5">
    <location>
        <position position="500"/>
    </location>
</feature>
<dbReference type="GO" id="GO:0016020">
    <property type="term" value="C:membrane"/>
    <property type="evidence" value="ECO:0007669"/>
    <property type="project" value="TreeGrafter"/>
</dbReference>
<dbReference type="EMBL" id="WIWS01000080">
    <property type="protein sequence ID" value="KAF3210391.1"/>
    <property type="molecule type" value="Genomic_DNA"/>
</dbReference>
<feature type="short sequence motif" description="GXGXXG" evidence="5">
    <location>
        <begin position="464"/>
        <end position="469"/>
    </location>
</feature>
<evidence type="ECO:0000256" key="5">
    <source>
        <dbReference type="PROSITE-ProRule" id="PRU01161"/>
    </source>
</evidence>
<evidence type="ECO:0000256" key="3">
    <source>
        <dbReference type="ARBA" id="ARBA00022833"/>
    </source>
</evidence>
<dbReference type="InterPro" id="IPR002641">
    <property type="entry name" value="PNPLA_dom"/>
</dbReference>
<dbReference type="GO" id="GO:0047499">
    <property type="term" value="F:calcium-independent phospholipase A2 activity"/>
    <property type="evidence" value="ECO:0007669"/>
    <property type="project" value="TreeGrafter"/>
</dbReference>
<dbReference type="Pfam" id="PF01734">
    <property type="entry name" value="Patatin"/>
    <property type="match status" value="1"/>
</dbReference>
<dbReference type="Proteomes" id="UP000472727">
    <property type="component" value="Unassembled WGS sequence"/>
</dbReference>
<dbReference type="CDD" id="cd07199">
    <property type="entry name" value="Pat17_PNPLA8_PNPLA9_like"/>
    <property type="match status" value="1"/>
</dbReference>
<feature type="short sequence motif" description="DGA/G" evidence="5">
    <location>
        <begin position="656"/>
        <end position="658"/>
    </location>
</feature>
<evidence type="ECO:0000256" key="1">
    <source>
        <dbReference type="ARBA" id="ARBA00022723"/>
    </source>
</evidence>
<evidence type="ECO:0000313" key="7">
    <source>
        <dbReference type="EMBL" id="KAF3210391.1"/>
    </source>
</evidence>
<dbReference type="GO" id="GO:0046486">
    <property type="term" value="P:glycerolipid metabolic process"/>
    <property type="evidence" value="ECO:0007669"/>
    <property type="project" value="UniProtKB-ARBA"/>
</dbReference>
<proteinExistence type="predicted"/>
<comment type="caution">
    <text evidence="7">The sequence shown here is derived from an EMBL/GenBank/DDBJ whole genome shotgun (WGS) entry which is preliminary data.</text>
</comment>